<feature type="coiled-coil region" evidence="7">
    <location>
        <begin position="722"/>
        <end position="780"/>
    </location>
</feature>
<feature type="region of interest" description="Disordered" evidence="8">
    <location>
        <begin position="288"/>
        <end position="308"/>
    </location>
</feature>
<dbReference type="InterPro" id="IPR032401">
    <property type="entry name" value="EDC4_WD40"/>
</dbReference>
<reference evidence="11 12" key="1">
    <citation type="journal article" date="2021" name="Elife">
        <title>Chloroplast acquisition without the gene transfer in kleptoplastic sea slugs, Plakobranchus ocellatus.</title>
        <authorList>
            <person name="Maeda T."/>
            <person name="Takahashi S."/>
            <person name="Yoshida T."/>
            <person name="Shimamura S."/>
            <person name="Takaki Y."/>
            <person name="Nagai Y."/>
            <person name="Toyoda A."/>
            <person name="Suzuki Y."/>
            <person name="Arimoto A."/>
            <person name="Ishii H."/>
            <person name="Satoh N."/>
            <person name="Nishiyama T."/>
            <person name="Hasebe M."/>
            <person name="Maruyama T."/>
            <person name="Minagawa J."/>
            <person name="Obokata J."/>
            <person name="Shigenobu S."/>
        </authorList>
    </citation>
    <scope>NUCLEOTIDE SEQUENCE [LARGE SCALE GENOMIC DNA]</scope>
</reference>
<feature type="compositionally biased region" description="Acidic residues" evidence="8">
    <location>
        <begin position="603"/>
        <end position="631"/>
    </location>
</feature>
<dbReference type="SUPFAM" id="SSF50978">
    <property type="entry name" value="WD40 repeat-like"/>
    <property type="match status" value="1"/>
</dbReference>
<feature type="compositionally biased region" description="Polar residues" evidence="8">
    <location>
        <begin position="432"/>
        <end position="441"/>
    </location>
</feature>
<feature type="compositionally biased region" description="Acidic residues" evidence="8">
    <location>
        <begin position="690"/>
        <end position="703"/>
    </location>
</feature>
<comment type="subcellular location">
    <subcellularLocation>
        <location evidence="1">Cytoplasm</location>
        <location evidence="1">P-body</location>
    </subcellularLocation>
</comment>
<evidence type="ECO:0000259" key="9">
    <source>
        <dbReference type="Pfam" id="PF16529"/>
    </source>
</evidence>
<feature type="compositionally biased region" description="Polar residues" evidence="8">
    <location>
        <begin position="449"/>
        <end position="468"/>
    </location>
</feature>
<feature type="domain" description="Enhancer of mRNA-decapping protein 4 WD40 repeat region" evidence="9">
    <location>
        <begin position="9"/>
        <end position="240"/>
    </location>
</feature>
<evidence type="ECO:0000256" key="5">
    <source>
        <dbReference type="ARBA" id="ARBA00022737"/>
    </source>
</evidence>
<protein>
    <submittedName>
        <fullName evidence="11">Enhancer of mRNA-decapping protein 4</fullName>
    </submittedName>
</protein>
<evidence type="ECO:0000256" key="1">
    <source>
        <dbReference type="ARBA" id="ARBA00004201"/>
    </source>
</evidence>
<feature type="compositionally biased region" description="Polar residues" evidence="8">
    <location>
        <begin position="523"/>
        <end position="535"/>
    </location>
</feature>
<dbReference type="Pfam" id="PF16529">
    <property type="entry name" value="Ge1_WD40"/>
    <property type="match status" value="1"/>
</dbReference>
<organism evidence="11 12">
    <name type="scientific">Plakobranchus ocellatus</name>
    <dbReference type="NCBI Taxonomy" id="259542"/>
    <lineage>
        <taxon>Eukaryota</taxon>
        <taxon>Metazoa</taxon>
        <taxon>Spiralia</taxon>
        <taxon>Lophotrochozoa</taxon>
        <taxon>Mollusca</taxon>
        <taxon>Gastropoda</taxon>
        <taxon>Heterobranchia</taxon>
        <taxon>Euthyneura</taxon>
        <taxon>Panpulmonata</taxon>
        <taxon>Sacoglossa</taxon>
        <taxon>Placobranchoidea</taxon>
        <taxon>Plakobranchidae</taxon>
        <taxon>Plakobranchus</taxon>
    </lineage>
</organism>
<dbReference type="InterPro" id="IPR044938">
    <property type="entry name" value="EDC4_C_sf"/>
</dbReference>
<evidence type="ECO:0000256" key="2">
    <source>
        <dbReference type="ARBA" id="ARBA00009639"/>
    </source>
</evidence>
<sequence>MALSLVLNKTRSSLVIQVDREKSKIESQLRNLTRVIWCPYIPEDVTENNDIDPAKMLVLLHGTRAEVWNVDMVSAKEGSQPLRSDSVSSGIMVIESYKPSMPVVNAAFAPDGSAIAVAYLSGIVKFFLVGFDNSEAECMYDWNPHNGNPLTSLFFLDDHKHQVSDLQLWKFALTGAKHNTEIKLWSCESWACVQMLNFLSPIKQPDLKLQFKSEIDLSSKYLALSDINSKVLYVLQIHQNYSSSTAHVSSVSQFTLTQPCLSFAIYDAGVKRFQHSANDSHLDEITTGELENQHDDENEKTDVGSDSNVTSGVQLKMYGVHVKSLQELLIRYRPETSVPDPTCASSLSQEDTGALRDLLSDVSIDQSEASQDLIVLADTSASQAKPVSVPSPGAKLAGVPDDQSHVSLSSTSSFTEVTAMNEDLLVLDSPRSSVQPTSVLSPPSVFDKTPSQLDSSPGVFNSELNLSSIPLPPITPKQGMMPETSDADNQKTPPPSPAVGPEDTTLVASPEDKQAGHLASQPVIDQSESFSSSAKSGQHLLKEMFEAAQSVRTSVGEGGLGDSLETASSTGSFPIGSLMKSLKPSDEKYDENDQEVAEALGLEQDEEDTKEATGEEEEPEEANDEEDDVIDEDRSKVVWPEPPDVSEEAKRLVDEALVQGTEEEDGEKDFDDDENDDGEVEEIIQHSLDSTDDVNNEGDDELDYGERPHRPEPGQTHHTKALQSIDEKVSNLFEQLRQQQEMMHKMQEELAHQRELQTQLRRHQVEQQQLQEAVEAQQSSTSTLEQDVSRLEDVLASRMERSLAQHMQRENILFFFHGSKFEDALHRTDVQRKQRDDSLQKAVINEVAHSVKHTLADTLRTEIKQTVNPALHRFVEPLKDKIHQEVAHRLTACDTLLKDNISKAVKSRSTMDMLATSIGDVMYQHMQQAYTDAFRTAMLPAYKEALEKSVRDVHGIFQQGTKEYQLYMRQTVDQMLKERIATDELVSRMETTEKQFVQSVAQMKALIISSVREELGGQVAQAVSRYVREELEGQVAQAVGRYVRKELGGLVAQAVGRGELGGDLAQAVSRYVREELGGQVAQAVSRYVSEELGGDLAQAVSRYVREELGGQVAQAVSRYVREELGGQVAQALSSAKGEIVSDVKKLLREEMGQALQEHGANISDQLSTYLRSGAGTPVPYASEEESSKERIMRELRSGRINEAFQFALSVGNIEIVVFACESAKPLDIFAQTPFPLTQPVLLSLISQLSANLDKDFDLKIKYLEDAVTFLDPSQPTSSEHIPNVVGGLVSSLQSCDAHGGDPKKIKMIRMLIMAGKSLLS</sequence>
<evidence type="ECO:0000256" key="3">
    <source>
        <dbReference type="ARBA" id="ARBA00022490"/>
    </source>
</evidence>
<dbReference type="InterPro" id="IPR036322">
    <property type="entry name" value="WD40_repeat_dom_sf"/>
</dbReference>
<proteinExistence type="inferred from homology"/>
<keyword evidence="5" id="KW-0677">Repeat</keyword>
<evidence type="ECO:0000256" key="7">
    <source>
        <dbReference type="SAM" id="Coils"/>
    </source>
</evidence>
<keyword evidence="4" id="KW-0853">WD repeat</keyword>
<feature type="compositionally biased region" description="Basic and acidic residues" evidence="8">
    <location>
        <begin position="291"/>
        <end position="303"/>
    </location>
</feature>
<evidence type="ECO:0000259" key="10">
    <source>
        <dbReference type="Pfam" id="PF21289"/>
    </source>
</evidence>
<keyword evidence="6 7" id="KW-0175">Coiled coil</keyword>
<dbReference type="PANTHER" id="PTHR15598">
    <property type="entry name" value="ENHANCER OF MRNA-DECAPPING PROTEIN 4"/>
    <property type="match status" value="1"/>
</dbReference>
<dbReference type="InterPro" id="IPR045152">
    <property type="entry name" value="EDC4-like"/>
</dbReference>
<comment type="caution">
    <text evidence="11">The sequence shown here is derived from an EMBL/GenBank/DDBJ whole genome shotgun (WGS) entry which is preliminary data.</text>
</comment>
<dbReference type="InterPro" id="IPR015943">
    <property type="entry name" value="WD40/YVTN_repeat-like_dom_sf"/>
</dbReference>
<feature type="region of interest" description="Disordered" evidence="8">
    <location>
        <begin position="432"/>
        <end position="535"/>
    </location>
</feature>
<feature type="domain" description="Enhancer of mRNA-decapping protein 4 C-terminal" evidence="10">
    <location>
        <begin position="1191"/>
        <end position="1311"/>
    </location>
</feature>
<feature type="region of interest" description="Disordered" evidence="8">
    <location>
        <begin position="381"/>
        <end position="411"/>
    </location>
</feature>
<gene>
    <name evidence="11" type="ORF">PoB_005186400</name>
</gene>
<accession>A0AAV4C2M2</accession>
<evidence type="ECO:0000256" key="8">
    <source>
        <dbReference type="SAM" id="MobiDB-lite"/>
    </source>
</evidence>
<comment type="similarity">
    <text evidence="2">Belongs to the WD repeat EDC4 family.</text>
</comment>
<name>A0AAV4C2M2_9GAST</name>
<dbReference type="Gene3D" id="6.10.140.270">
    <property type="match status" value="1"/>
</dbReference>
<evidence type="ECO:0000256" key="4">
    <source>
        <dbReference type="ARBA" id="ARBA00022574"/>
    </source>
</evidence>
<dbReference type="GO" id="GO:0000932">
    <property type="term" value="C:P-body"/>
    <property type="evidence" value="ECO:0007669"/>
    <property type="project" value="UniProtKB-SubCell"/>
</dbReference>
<dbReference type="EMBL" id="BLXT01005746">
    <property type="protein sequence ID" value="GFO25359.1"/>
    <property type="molecule type" value="Genomic_DNA"/>
</dbReference>
<dbReference type="PANTHER" id="PTHR15598:SF5">
    <property type="entry name" value="ENHANCER OF MRNA-DECAPPING PROTEIN 4"/>
    <property type="match status" value="1"/>
</dbReference>
<dbReference type="Gene3D" id="2.130.10.10">
    <property type="entry name" value="YVTN repeat-like/Quinoprotein amine dehydrogenase"/>
    <property type="match status" value="1"/>
</dbReference>
<evidence type="ECO:0000256" key="6">
    <source>
        <dbReference type="ARBA" id="ARBA00023054"/>
    </source>
</evidence>
<evidence type="ECO:0000313" key="12">
    <source>
        <dbReference type="Proteomes" id="UP000735302"/>
    </source>
</evidence>
<dbReference type="Gene3D" id="1.10.220.100">
    <property type="entry name" value="conserved c-terminal region of ge- 1"/>
    <property type="match status" value="1"/>
</dbReference>
<keyword evidence="12" id="KW-1185">Reference proteome</keyword>
<dbReference type="Pfam" id="PF21289">
    <property type="entry name" value="EDC4_C"/>
    <property type="match status" value="1"/>
</dbReference>
<keyword evidence="3" id="KW-0963">Cytoplasm</keyword>
<feature type="region of interest" description="Disordered" evidence="8">
    <location>
        <begin position="555"/>
        <end position="720"/>
    </location>
</feature>
<dbReference type="InterPro" id="IPR049404">
    <property type="entry name" value="EDC4_C"/>
</dbReference>
<feature type="compositionally biased region" description="Acidic residues" evidence="8">
    <location>
        <begin position="661"/>
        <end position="682"/>
    </location>
</feature>
<dbReference type="GO" id="GO:0031087">
    <property type="term" value="P:deadenylation-independent decapping of nuclear-transcribed mRNA"/>
    <property type="evidence" value="ECO:0007669"/>
    <property type="project" value="InterPro"/>
</dbReference>
<dbReference type="Proteomes" id="UP000735302">
    <property type="component" value="Unassembled WGS sequence"/>
</dbReference>
<evidence type="ECO:0000313" key="11">
    <source>
        <dbReference type="EMBL" id="GFO25359.1"/>
    </source>
</evidence>